<dbReference type="PANTHER" id="PTHR39515:SF2">
    <property type="entry name" value="HTH-TYPE TRANSCRIPTIONAL REGULATOR RV0880"/>
    <property type="match status" value="1"/>
</dbReference>
<evidence type="ECO:0000259" key="1">
    <source>
        <dbReference type="PROSITE" id="PS50995"/>
    </source>
</evidence>
<dbReference type="SMART" id="SM00347">
    <property type="entry name" value="HTH_MARR"/>
    <property type="match status" value="1"/>
</dbReference>
<accession>A0ABX0RHH6</accession>
<name>A0ABX0RHH6_9GAMM</name>
<reference evidence="2 3" key="1">
    <citation type="journal article" date="2019" name="bioRxiv">
        <title>Bacteria contribute to plant secondary compound degradation in a generalist herbivore system.</title>
        <authorList>
            <person name="Francoeur C.B."/>
            <person name="Khadempour L."/>
            <person name="Moreira-Soto R.D."/>
            <person name="Gotting K."/>
            <person name="Book A.J."/>
            <person name="Pinto-Tomas A.A."/>
            <person name="Keefover-Ring K."/>
            <person name="Currie C.R."/>
        </authorList>
    </citation>
    <scope>NUCLEOTIDE SEQUENCE [LARGE SCALE GENOMIC DNA]</scope>
    <source>
        <strain evidence="2">Acro-835</strain>
    </source>
</reference>
<dbReference type="Pfam" id="PF12802">
    <property type="entry name" value="MarR_2"/>
    <property type="match status" value="1"/>
</dbReference>
<dbReference type="InterPro" id="IPR000835">
    <property type="entry name" value="HTH_MarR-typ"/>
</dbReference>
<dbReference type="Gene3D" id="1.10.287.100">
    <property type="match status" value="1"/>
</dbReference>
<organism evidence="2 3">
    <name type="scientific">Candidatus Pantoea multigeneris</name>
    <dbReference type="NCBI Taxonomy" id="2608357"/>
    <lineage>
        <taxon>Bacteria</taxon>
        <taxon>Pseudomonadati</taxon>
        <taxon>Pseudomonadota</taxon>
        <taxon>Gammaproteobacteria</taxon>
        <taxon>Enterobacterales</taxon>
        <taxon>Erwiniaceae</taxon>
        <taxon>Pantoea</taxon>
    </lineage>
</organism>
<dbReference type="PANTHER" id="PTHR39515">
    <property type="entry name" value="CONSERVED PROTEIN"/>
    <property type="match status" value="1"/>
</dbReference>
<protein>
    <submittedName>
        <fullName evidence="2">MarR family transcriptional regulator</fullName>
    </submittedName>
</protein>
<evidence type="ECO:0000313" key="2">
    <source>
        <dbReference type="EMBL" id="NIF23598.1"/>
    </source>
</evidence>
<dbReference type="Proteomes" id="UP001515683">
    <property type="component" value="Unassembled WGS sequence"/>
</dbReference>
<gene>
    <name evidence="2" type="ORF">F3J40_18635</name>
</gene>
<keyword evidence="3" id="KW-1185">Reference proteome</keyword>
<evidence type="ECO:0000313" key="3">
    <source>
        <dbReference type="Proteomes" id="UP001515683"/>
    </source>
</evidence>
<dbReference type="Gene3D" id="1.10.10.10">
    <property type="entry name" value="Winged helix-like DNA-binding domain superfamily/Winged helix DNA-binding domain"/>
    <property type="match status" value="1"/>
</dbReference>
<dbReference type="InterPro" id="IPR052526">
    <property type="entry name" value="HTH-type_Bedaq_tolerance"/>
</dbReference>
<comment type="caution">
    <text evidence="2">The sequence shown here is derived from an EMBL/GenBank/DDBJ whole genome shotgun (WGS) entry which is preliminary data.</text>
</comment>
<dbReference type="PROSITE" id="PS50995">
    <property type="entry name" value="HTH_MARR_2"/>
    <property type="match status" value="1"/>
</dbReference>
<dbReference type="InterPro" id="IPR036390">
    <property type="entry name" value="WH_DNA-bd_sf"/>
</dbReference>
<dbReference type="SUPFAM" id="SSF46785">
    <property type="entry name" value="Winged helix' DNA-binding domain"/>
    <property type="match status" value="1"/>
</dbReference>
<feature type="domain" description="HTH marR-type" evidence="1">
    <location>
        <begin position="1"/>
        <end position="137"/>
    </location>
</feature>
<sequence>MSDLSNAAVALRMISGKLSRRLRESAPPADLTWSQVSVLGHLVRNGGMTITELAKAEGVRSQSMGATVASLSGAGMVKAESVPGDGRKTRYVPTASCLALIDENRAMRDDWLLQVMEQTFSAEERQTLLAAIPLLQRIADQ</sequence>
<dbReference type="EMBL" id="VWXF01000009">
    <property type="protein sequence ID" value="NIF23598.1"/>
    <property type="molecule type" value="Genomic_DNA"/>
</dbReference>
<dbReference type="InterPro" id="IPR036388">
    <property type="entry name" value="WH-like_DNA-bd_sf"/>
</dbReference>
<proteinExistence type="predicted"/>
<dbReference type="RefSeq" id="WP_167016969.1">
    <property type="nucleotide sequence ID" value="NZ_VWXF01000009.1"/>
</dbReference>